<keyword evidence="4" id="KW-1185">Reference proteome</keyword>
<dbReference type="SUPFAM" id="SSF51735">
    <property type="entry name" value="NAD(P)-binding Rossmann-fold domains"/>
    <property type="match status" value="1"/>
</dbReference>
<dbReference type="GO" id="GO:0016491">
    <property type="term" value="F:oxidoreductase activity"/>
    <property type="evidence" value="ECO:0007669"/>
    <property type="project" value="TreeGrafter"/>
</dbReference>
<evidence type="ECO:0000313" key="4">
    <source>
        <dbReference type="Proteomes" id="UP001320245"/>
    </source>
</evidence>
<dbReference type="InterPro" id="IPR036291">
    <property type="entry name" value="NAD(P)-bd_dom_sf"/>
</dbReference>
<dbReference type="PANTHER" id="PTHR43544:SF12">
    <property type="entry name" value="NAD(P)-BINDING ROSSMANN-FOLD SUPERFAMILY PROTEIN"/>
    <property type="match status" value="1"/>
</dbReference>
<protein>
    <submittedName>
        <fullName evidence="3">Uncharacterized protein</fullName>
    </submittedName>
</protein>
<accession>A0AAN9YGC1</accession>
<feature type="compositionally biased region" description="Polar residues" evidence="2">
    <location>
        <begin position="305"/>
        <end position="314"/>
    </location>
</feature>
<sequence>MSRPWILVCPSSRGIGHALTRHLLRNTTVPILATARSDPSATKDLLLDDIKHDREARGRLSVLRVDVTDESTIEAAAREAGRLFPAETHHLHLGFAIPGILHAERSPRQVSAEDALMTYRVNTLGPLLLMKWFGEFLPRRGAVLAPAAEYAFNATGERQEVRLPPHAVWMAMSARVGSVSGNRKGGWYSYRSSKAAVNSLVRSFDLQLVSRSGDRAMAVAYHPGTVRTDLSREFWESVAKESLFTPEYAVDRMTEVACGKTDASRQQLSELQVQARVAAELKKLQQQEDARLREVADKAAAESVPEQTPISSPEVSKKVQSLRERLESRRNLREVPESVEKARGDVVRCLTENDRRPLDCWKEVESFKEEVRRLERGWVERVIS</sequence>
<evidence type="ECO:0000256" key="2">
    <source>
        <dbReference type="SAM" id="MobiDB-lite"/>
    </source>
</evidence>
<dbReference type="GO" id="GO:0005737">
    <property type="term" value="C:cytoplasm"/>
    <property type="evidence" value="ECO:0007669"/>
    <property type="project" value="TreeGrafter"/>
</dbReference>
<dbReference type="PANTHER" id="PTHR43544">
    <property type="entry name" value="SHORT-CHAIN DEHYDROGENASE/REDUCTASE"/>
    <property type="match status" value="1"/>
</dbReference>
<evidence type="ECO:0000256" key="1">
    <source>
        <dbReference type="ARBA" id="ARBA00006484"/>
    </source>
</evidence>
<dbReference type="Pfam" id="PF07956">
    <property type="entry name" value="DUF1690"/>
    <property type="match status" value="1"/>
</dbReference>
<organism evidence="3 4">
    <name type="scientific">Cytospora paraplurivora</name>
    <dbReference type="NCBI Taxonomy" id="2898453"/>
    <lineage>
        <taxon>Eukaryota</taxon>
        <taxon>Fungi</taxon>
        <taxon>Dikarya</taxon>
        <taxon>Ascomycota</taxon>
        <taxon>Pezizomycotina</taxon>
        <taxon>Sordariomycetes</taxon>
        <taxon>Sordariomycetidae</taxon>
        <taxon>Diaporthales</taxon>
        <taxon>Cytosporaceae</taxon>
        <taxon>Cytospora</taxon>
    </lineage>
</organism>
<dbReference type="AlphaFoldDB" id="A0AAN9YGC1"/>
<dbReference type="Gene3D" id="3.40.50.720">
    <property type="entry name" value="NAD(P)-binding Rossmann-like Domain"/>
    <property type="match status" value="1"/>
</dbReference>
<feature type="region of interest" description="Disordered" evidence="2">
    <location>
        <begin position="295"/>
        <end position="319"/>
    </location>
</feature>
<comment type="similarity">
    <text evidence="1">Belongs to the short-chain dehydrogenases/reductases (SDR) family.</text>
</comment>
<proteinExistence type="inferred from homology"/>
<reference evidence="3 4" key="1">
    <citation type="journal article" date="2023" name="PLoS ONE">
        <title>Cytospora paraplurivora sp. nov. isolated from orchards with fruit tree decline syndrome in Ontario, Canada.</title>
        <authorList>
            <person name="Ilyukhin E."/>
            <person name="Nguyen H.D.T."/>
            <person name="Castle A.J."/>
            <person name="Ellouze W."/>
        </authorList>
    </citation>
    <scope>NUCLEOTIDE SEQUENCE [LARGE SCALE GENOMIC DNA]</scope>
    <source>
        <strain evidence="3 4">FDS-564</strain>
    </source>
</reference>
<evidence type="ECO:0000313" key="3">
    <source>
        <dbReference type="EMBL" id="KAK7740754.1"/>
    </source>
</evidence>
<name>A0AAN9YGC1_9PEZI</name>
<dbReference type="Proteomes" id="UP001320245">
    <property type="component" value="Unassembled WGS sequence"/>
</dbReference>
<dbReference type="InterPro" id="IPR012471">
    <property type="entry name" value="DUF1690"/>
</dbReference>
<dbReference type="InterPro" id="IPR051468">
    <property type="entry name" value="Fungal_SecMetab_SDRs"/>
</dbReference>
<comment type="caution">
    <text evidence="3">The sequence shown here is derived from an EMBL/GenBank/DDBJ whole genome shotgun (WGS) entry which is preliminary data.</text>
</comment>
<dbReference type="EMBL" id="JAJSPL020000019">
    <property type="protein sequence ID" value="KAK7740754.1"/>
    <property type="molecule type" value="Genomic_DNA"/>
</dbReference>
<gene>
    <name evidence="3" type="ORF">SLS53_005222</name>
</gene>